<evidence type="ECO:0000256" key="2">
    <source>
        <dbReference type="ARBA" id="ARBA00007353"/>
    </source>
</evidence>
<proteinExistence type="inferred from homology"/>
<evidence type="ECO:0000256" key="4">
    <source>
        <dbReference type="ARBA" id="ARBA00022723"/>
    </source>
</evidence>
<dbReference type="AlphaFoldDB" id="A0A0G4B4K2"/>
<evidence type="ECO:0000313" key="11">
    <source>
        <dbReference type="EMBL" id="AKM81932.1"/>
    </source>
</evidence>
<dbReference type="GO" id="GO:0016787">
    <property type="term" value="F:hydrolase activity"/>
    <property type="evidence" value="ECO:0007669"/>
    <property type="project" value="UniProtKB-KW"/>
</dbReference>
<comment type="similarity">
    <text evidence="2 10">Belongs to the purine nucleoside phosphorylase YfiH/LACC1 family.</text>
</comment>
<dbReference type="GO" id="GO:0005507">
    <property type="term" value="F:copper ion binding"/>
    <property type="evidence" value="ECO:0007669"/>
    <property type="project" value="TreeGrafter"/>
</dbReference>
<comment type="catalytic activity">
    <reaction evidence="7">
        <text>adenosine + H2O + H(+) = inosine + NH4(+)</text>
        <dbReference type="Rhea" id="RHEA:24408"/>
        <dbReference type="ChEBI" id="CHEBI:15377"/>
        <dbReference type="ChEBI" id="CHEBI:15378"/>
        <dbReference type="ChEBI" id="CHEBI:16335"/>
        <dbReference type="ChEBI" id="CHEBI:17596"/>
        <dbReference type="ChEBI" id="CHEBI:28938"/>
        <dbReference type="EC" id="3.5.4.4"/>
    </reaction>
    <physiologicalReaction direction="left-to-right" evidence="7">
        <dbReference type="Rhea" id="RHEA:24409"/>
    </physiologicalReaction>
</comment>
<dbReference type="CDD" id="cd16833">
    <property type="entry name" value="YfiH"/>
    <property type="match status" value="1"/>
</dbReference>
<evidence type="ECO:0000256" key="3">
    <source>
        <dbReference type="ARBA" id="ARBA00022679"/>
    </source>
</evidence>
<dbReference type="PATRIC" id="fig|1618337.4.peg.115"/>
<evidence type="ECO:0000256" key="5">
    <source>
        <dbReference type="ARBA" id="ARBA00022801"/>
    </source>
</evidence>
<evidence type="ECO:0000256" key="8">
    <source>
        <dbReference type="ARBA" id="ARBA00048968"/>
    </source>
</evidence>
<evidence type="ECO:0000256" key="7">
    <source>
        <dbReference type="ARBA" id="ARBA00047989"/>
    </source>
</evidence>
<comment type="catalytic activity">
    <reaction evidence="9">
        <text>S-methyl-5'-thioadenosine + phosphate = 5-(methylsulfanyl)-alpha-D-ribose 1-phosphate + adenine</text>
        <dbReference type="Rhea" id="RHEA:11852"/>
        <dbReference type="ChEBI" id="CHEBI:16708"/>
        <dbReference type="ChEBI" id="CHEBI:17509"/>
        <dbReference type="ChEBI" id="CHEBI:43474"/>
        <dbReference type="ChEBI" id="CHEBI:58533"/>
        <dbReference type="EC" id="2.4.2.28"/>
    </reaction>
    <physiologicalReaction direction="left-to-right" evidence="9">
        <dbReference type="Rhea" id="RHEA:11853"/>
    </physiologicalReaction>
</comment>
<dbReference type="KEGG" id="bbgw:UT28_C0001G0117"/>
<dbReference type="PANTHER" id="PTHR30616:SF2">
    <property type="entry name" value="PURINE NUCLEOSIDE PHOSPHORYLASE LACC1"/>
    <property type="match status" value="1"/>
</dbReference>
<dbReference type="InterPro" id="IPR011324">
    <property type="entry name" value="Cytotoxic_necrot_fac-like_cat"/>
</dbReference>
<keyword evidence="5" id="KW-0378">Hydrolase</keyword>
<dbReference type="Proteomes" id="UP000035648">
    <property type="component" value="Chromosome"/>
</dbReference>
<accession>A0A0G4B4K2</accession>
<dbReference type="PANTHER" id="PTHR30616">
    <property type="entry name" value="UNCHARACTERIZED PROTEIN YFIH"/>
    <property type="match status" value="1"/>
</dbReference>
<evidence type="ECO:0000256" key="6">
    <source>
        <dbReference type="ARBA" id="ARBA00022833"/>
    </source>
</evidence>
<keyword evidence="6" id="KW-0862">Zinc</keyword>
<evidence type="ECO:0000256" key="1">
    <source>
        <dbReference type="ARBA" id="ARBA00000553"/>
    </source>
</evidence>
<evidence type="ECO:0000313" key="12">
    <source>
        <dbReference type="Proteomes" id="UP000035648"/>
    </source>
</evidence>
<dbReference type="SUPFAM" id="SSF64438">
    <property type="entry name" value="CNF1/YfiH-like putative cysteine hydrolases"/>
    <property type="match status" value="1"/>
</dbReference>
<dbReference type="NCBIfam" id="TIGR00726">
    <property type="entry name" value="peptidoglycan editing factor PgeF"/>
    <property type="match status" value="1"/>
</dbReference>
<gene>
    <name evidence="11" type="ORF">UT28_C0001G0117</name>
</gene>
<dbReference type="InterPro" id="IPR038371">
    <property type="entry name" value="Cu_polyphenol_OxRdtase_sf"/>
</dbReference>
<sequence>MEERFYKFSSFSCFPEIVQGISNRSYGEMKFGSAQDAEVIKNRKQFAKDLGIELNQVIFPHQVHGNRITAVGKAEGGKGALETSGSLIEADGLITAEKGIYLGITTADCLPILIYDPANRVVAAIHAGWRGIIDQIVPRAIEKFKEFGSDPENLIVGVGPGICQKHFVVKNEVLKIFLDRYPSVTFVRNKDGYVDLKKALFDDLKKAGVSKDNIEIADFCTVCDNGIYGSFRKEGEKGPKMIAVIGLK</sequence>
<keyword evidence="3" id="KW-0808">Transferase</keyword>
<protein>
    <recommendedName>
        <fullName evidence="10">Purine nucleoside phosphorylase</fullName>
    </recommendedName>
</protein>
<dbReference type="STRING" id="1618337.UT28_C0001G0117"/>
<evidence type="ECO:0000256" key="9">
    <source>
        <dbReference type="ARBA" id="ARBA00049893"/>
    </source>
</evidence>
<name>A0A0G4B4K2_9BACT</name>
<comment type="catalytic activity">
    <reaction evidence="1">
        <text>inosine + phosphate = alpha-D-ribose 1-phosphate + hypoxanthine</text>
        <dbReference type="Rhea" id="RHEA:27646"/>
        <dbReference type="ChEBI" id="CHEBI:17368"/>
        <dbReference type="ChEBI" id="CHEBI:17596"/>
        <dbReference type="ChEBI" id="CHEBI:43474"/>
        <dbReference type="ChEBI" id="CHEBI:57720"/>
        <dbReference type="EC" id="2.4.2.1"/>
    </reaction>
    <physiologicalReaction direction="left-to-right" evidence="1">
        <dbReference type="Rhea" id="RHEA:27647"/>
    </physiologicalReaction>
</comment>
<comment type="catalytic activity">
    <reaction evidence="8">
        <text>adenosine + phosphate = alpha-D-ribose 1-phosphate + adenine</text>
        <dbReference type="Rhea" id="RHEA:27642"/>
        <dbReference type="ChEBI" id="CHEBI:16335"/>
        <dbReference type="ChEBI" id="CHEBI:16708"/>
        <dbReference type="ChEBI" id="CHEBI:43474"/>
        <dbReference type="ChEBI" id="CHEBI:57720"/>
        <dbReference type="EC" id="2.4.2.1"/>
    </reaction>
    <physiologicalReaction direction="left-to-right" evidence="8">
        <dbReference type="Rhea" id="RHEA:27643"/>
    </physiologicalReaction>
</comment>
<dbReference type="EMBL" id="CP011213">
    <property type="protein sequence ID" value="AKM81932.1"/>
    <property type="molecule type" value="Genomic_DNA"/>
</dbReference>
<keyword evidence="4" id="KW-0479">Metal-binding</keyword>
<dbReference type="Pfam" id="PF02578">
    <property type="entry name" value="Cu-oxidase_4"/>
    <property type="match status" value="1"/>
</dbReference>
<organism evidence="11 12">
    <name type="scientific">Berkelbacteria bacterium GW2011_GWE1_39_12</name>
    <dbReference type="NCBI Taxonomy" id="1618337"/>
    <lineage>
        <taxon>Bacteria</taxon>
        <taxon>Candidatus Berkelbacteria</taxon>
    </lineage>
</organism>
<evidence type="ECO:0000256" key="10">
    <source>
        <dbReference type="RuleBase" id="RU361274"/>
    </source>
</evidence>
<dbReference type="Gene3D" id="3.60.140.10">
    <property type="entry name" value="CNF1/YfiH-like putative cysteine hydrolases"/>
    <property type="match status" value="1"/>
</dbReference>
<dbReference type="GO" id="GO:0017061">
    <property type="term" value="F:S-methyl-5-thioadenosine phosphorylase activity"/>
    <property type="evidence" value="ECO:0007669"/>
    <property type="project" value="UniProtKB-EC"/>
</dbReference>
<reference evidence="11 12" key="1">
    <citation type="journal article" date="2015" name="Nature">
        <title>rRNA introns, odd ribosomes, and small enigmatic genomes across a large radiation of phyla.</title>
        <authorList>
            <person name="Brown C.T."/>
            <person name="Hug L.A."/>
            <person name="Thomas B.C."/>
            <person name="Sharon I."/>
            <person name="Castelle C.J."/>
            <person name="Singh A."/>
            <person name="Wilkins M.J."/>
            <person name="Williams K.H."/>
            <person name="Banfield J.F."/>
        </authorList>
    </citation>
    <scope>NUCLEOTIDE SEQUENCE [LARGE SCALE GENOMIC DNA]</scope>
</reference>
<dbReference type="InterPro" id="IPR003730">
    <property type="entry name" value="Cu_polyphenol_OxRdtase"/>
</dbReference>